<dbReference type="EMBL" id="JAPFFM010000005">
    <property type="protein sequence ID" value="KAJ6761643.1"/>
    <property type="molecule type" value="Genomic_DNA"/>
</dbReference>
<feature type="non-terminal residue" evidence="2">
    <location>
        <position position="1"/>
    </location>
</feature>
<evidence type="ECO:0000313" key="2">
    <source>
        <dbReference type="EMBL" id="KAJ6761643.1"/>
    </source>
</evidence>
<protein>
    <submittedName>
        <fullName evidence="2">Uncharacterized protein</fullName>
    </submittedName>
</protein>
<proteinExistence type="predicted"/>
<evidence type="ECO:0000313" key="3">
    <source>
        <dbReference type="Proteomes" id="UP001151752"/>
    </source>
</evidence>
<comment type="caution">
    <text evidence="2">The sequence shown here is derived from an EMBL/GenBank/DDBJ whole genome shotgun (WGS) entry which is preliminary data.</text>
</comment>
<name>A0A9Q0W7M6_9ROSI</name>
<feature type="region of interest" description="Disordered" evidence="1">
    <location>
        <begin position="77"/>
        <end position="137"/>
    </location>
</feature>
<dbReference type="AlphaFoldDB" id="A0A9Q0W7M6"/>
<accession>A0A9Q0W7M6</accession>
<keyword evidence="3" id="KW-1185">Reference proteome</keyword>
<feature type="compositionally biased region" description="Basic and acidic residues" evidence="1">
    <location>
        <begin position="77"/>
        <end position="86"/>
    </location>
</feature>
<feature type="compositionally biased region" description="Basic and acidic residues" evidence="1">
    <location>
        <begin position="93"/>
        <end position="109"/>
    </location>
</feature>
<reference evidence="2" key="1">
    <citation type="submission" date="2022-11" db="EMBL/GenBank/DDBJ databases">
        <authorList>
            <person name="Hyden B.L."/>
            <person name="Feng K."/>
            <person name="Yates T."/>
            <person name="Jawdy S."/>
            <person name="Smart L.B."/>
            <person name="Muchero W."/>
        </authorList>
    </citation>
    <scope>NUCLEOTIDE SEQUENCE</scope>
    <source>
        <tissue evidence="2">Shoot tip</tissue>
    </source>
</reference>
<reference evidence="2" key="2">
    <citation type="journal article" date="2023" name="Int. J. Mol. Sci.">
        <title>De Novo Assembly and Annotation of 11 Diverse Shrub Willow (Salix) Genomes Reveals Novel Gene Organization in Sex-Linked Regions.</title>
        <authorList>
            <person name="Hyden B."/>
            <person name="Feng K."/>
            <person name="Yates T.B."/>
            <person name="Jawdy S."/>
            <person name="Cereghino C."/>
            <person name="Smart L.B."/>
            <person name="Muchero W."/>
        </authorList>
    </citation>
    <scope>NUCLEOTIDE SEQUENCE</scope>
    <source>
        <tissue evidence="2">Shoot tip</tissue>
    </source>
</reference>
<sequence length="137" mass="15327">MLLSAPPEQGFFRWGFSFKWQLGCRAGESWSSRDGAWPRGSEPPWRVVVGLGSGLRFVMGRGCRGWLGEEMKGRLRGSEEESIRDVGRRRKEKRVDGAAGRREMERRVAGDGGCNAGGRPGGEGWCQERVKMGWPEK</sequence>
<organism evidence="2 3">
    <name type="scientific">Salix koriyanagi</name>
    <dbReference type="NCBI Taxonomy" id="2511006"/>
    <lineage>
        <taxon>Eukaryota</taxon>
        <taxon>Viridiplantae</taxon>
        <taxon>Streptophyta</taxon>
        <taxon>Embryophyta</taxon>
        <taxon>Tracheophyta</taxon>
        <taxon>Spermatophyta</taxon>
        <taxon>Magnoliopsida</taxon>
        <taxon>eudicotyledons</taxon>
        <taxon>Gunneridae</taxon>
        <taxon>Pentapetalae</taxon>
        <taxon>rosids</taxon>
        <taxon>fabids</taxon>
        <taxon>Malpighiales</taxon>
        <taxon>Salicaceae</taxon>
        <taxon>Saliceae</taxon>
        <taxon>Salix</taxon>
    </lineage>
</organism>
<evidence type="ECO:0000256" key="1">
    <source>
        <dbReference type="SAM" id="MobiDB-lite"/>
    </source>
</evidence>
<gene>
    <name evidence="2" type="ORF">OIU74_024330</name>
</gene>
<feature type="compositionally biased region" description="Gly residues" evidence="1">
    <location>
        <begin position="110"/>
        <end position="124"/>
    </location>
</feature>
<dbReference type="Proteomes" id="UP001151752">
    <property type="component" value="Chromosome 19"/>
</dbReference>
<feature type="compositionally biased region" description="Basic and acidic residues" evidence="1">
    <location>
        <begin position="126"/>
        <end position="137"/>
    </location>
</feature>